<reference evidence="2" key="1">
    <citation type="journal article" date="2011" name="Plant Physiol.">
        <title>Comprehensive sequence analysis of 24,783 barley full-length cDNAs derived from 12 clone libraries.</title>
        <authorList>
            <person name="Matsumoto T."/>
            <person name="Tanaka T."/>
            <person name="Sakai H."/>
            <person name="Amano N."/>
            <person name="Kanamori H."/>
            <person name="Kurita K."/>
            <person name="Kikuta A."/>
            <person name="Kamiya K."/>
            <person name="Yamamoto M."/>
            <person name="Ikawa H."/>
            <person name="Fujii N."/>
            <person name="Hori K."/>
            <person name="Itoh T."/>
            <person name="Sato K."/>
        </authorList>
    </citation>
    <scope>NUCLEOTIDE SEQUENCE</scope>
    <source>
        <tissue evidence="2">Shoot</tissue>
    </source>
</reference>
<feature type="region of interest" description="Disordered" evidence="1">
    <location>
        <begin position="1"/>
        <end position="168"/>
    </location>
</feature>
<evidence type="ECO:0000256" key="1">
    <source>
        <dbReference type="SAM" id="MobiDB-lite"/>
    </source>
</evidence>
<protein>
    <submittedName>
        <fullName evidence="2">Predicted protein</fullName>
    </submittedName>
</protein>
<name>F2CTQ4_HORVV</name>
<feature type="non-terminal residue" evidence="2">
    <location>
        <position position="1"/>
    </location>
</feature>
<dbReference type="AlphaFoldDB" id="F2CTQ4"/>
<accession>F2CTQ4</accession>
<feature type="compositionally biased region" description="Basic and acidic residues" evidence="1">
    <location>
        <begin position="32"/>
        <end position="41"/>
    </location>
</feature>
<dbReference type="EMBL" id="AK355006">
    <property type="protein sequence ID" value="BAJ86225.1"/>
    <property type="molecule type" value="mRNA"/>
</dbReference>
<feature type="compositionally biased region" description="Low complexity" evidence="1">
    <location>
        <begin position="127"/>
        <end position="137"/>
    </location>
</feature>
<feature type="compositionally biased region" description="Basic residues" evidence="1">
    <location>
        <begin position="112"/>
        <end position="123"/>
    </location>
</feature>
<feature type="compositionally biased region" description="Basic and acidic residues" evidence="1">
    <location>
        <begin position="50"/>
        <end position="62"/>
    </location>
</feature>
<organism evidence="2">
    <name type="scientific">Hordeum vulgare subsp. vulgare</name>
    <name type="common">Domesticated barley</name>
    <dbReference type="NCBI Taxonomy" id="112509"/>
    <lineage>
        <taxon>Eukaryota</taxon>
        <taxon>Viridiplantae</taxon>
        <taxon>Streptophyta</taxon>
        <taxon>Embryophyta</taxon>
        <taxon>Tracheophyta</taxon>
        <taxon>Spermatophyta</taxon>
        <taxon>Magnoliopsida</taxon>
        <taxon>Liliopsida</taxon>
        <taxon>Poales</taxon>
        <taxon>Poaceae</taxon>
        <taxon>BOP clade</taxon>
        <taxon>Pooideae</taxon>
        <taxon>Triticodae</taxon>
        <taxon>Triticeae</taxon>
        <taxon>Hordeinae</taxon>
        <taxon>Hordeum</taxon>
    </lineage>
</organism>
<sequence length="168" mass="18085">TQRDLAPPVLRFFKDLGRHGPFSGNQAGSVEFRQRHADDGRGPPPQGAEALHDHQTAGEMDRGGAPALPGSHAAPWPRMAPDSRAHRHQDGRADQEPRAEVLLQGHPGLVRGQRRQQQLRRRRAADPDPAAAAQEEVGAPVPVQPEERAAGEARPRAAAGRQASAVHV</sequence>
<feature type="compositionally biased region" description="Low complexity" evidence="1">
    <location>
        <begin position="156"/>
        <end position="168"/>
    </location>
</feature>
<proteinExistence type="evidence at transcript level"/>
<feature type="compositionally biased region" description="Basic and acidic residues" evidence="1">
    <location>
        <begin position="81"/>
        <end position="99"/>
    </location>
</feature>
<evidence type="ECO:0000313" key="2">
    <source>
        <dbReference type="EMBL" id="BAJ86225.1"/>
    </source>
</evidence>
<feature type="compositionally biased region" description="Basic and acidic residues" evidence="1">
    <location>
        <begin position="145"/>
        <end position="155"/>
    </location>
</feature>